<feature type="transmembrane region" description="Helical" evidence="6">
    <location>
        <begin position="177"/>
        <end position="197"/>
    </location>
</feature>
<feature type="transmembrane region" description="Helical" evidence="6">
    <location>
        <begin position="39"/>
        <end position="60"/>
    </location>
</feature>
<keyword evidence="8" id="KW-1185">Reference proteome</keyword>
<evidence type="ECO:0000259" key="7">
    <source>
        <dbReference type="Pfam" id="PF00892"/>
    </source>
</evidence>
<evidence type="ECO:0000256" key="4">
    <source>
        <dbReference type="ARBA" id="ARBA00022989"/>
    </source>
</evidence>
<dbReference type="PANTHER" id="PTHR31218">
    <property type="entry name" value="WAT1-RELATED PROTEIN"/>
    <property type="match status" value="1"/>
</dbReference>
<evidence type="ECO:0000256" key="1">
    <source>
        <dbReference type="ARBA" id="ARBA00004141"/>
    </source>
</evidence>
<dbReference type="InterPro" id="IPR030184">
    <property type="entry name" value="WAT1-related"/>
</dbReference>
<keyword evidence="5 6" id="KW-0472">Membrane</keyword>
<name>A0ABM4A7P0_ZIZJJ</name>
<proteinExistence type="inferred from homology"/>
<dbReference type="Proteomes" id="UP001652623">
    <property type="component" value="Chromosome 4"/>
</dbReference>
<protein>
    <recommendedName>
        <fullName evidence="6">WAT1-related protein</fullName>
    </recommendedName>
</protein>
<feature type="transmembrane region" description="Helical" evidence="6">
    <location>
        <begin position="72"/>
        <end position="91"/>
    </location>
</feature>
<comment type="similarity">
    <text evidence="2 6">Belongs to the drug/metabolite transporter (DMT) superfamily. Plant drug/metabolite exporter (P-DME) (TC 2.A.7.4) family.</text>
</comment>
<gene>
    <name evidence="9" type="primary">LOC107415336</name>
</gene>
<dbReference type="GeneID" id="107415336"/>
<keyword evidence="3 6" id="KW-0812">Transmembrane</keyword>
<evidence type="ECO:0000256" key="3">
    <source>
        <dbReference type="ARBA" id="ARBA00022692"/>
    </source>
</evidence>
<dbReference type="SUPFAM" id="SSF103481">
    <property type="entry name" value="Multidrug resistance efflux transporter EmrE"/>
    <property type="match status" value="1"/>
</dbReference>
<feature type="transmembrane region" description="Helical" evidence="6">
    <location>
        <begin position="103"/>
        <end position="121"/>
    </location>
</feature>
<evidence type="ECO:0000256" key="2">
    <source>
        <dbReference type="ARBA" id="ARBA00007635"/>
    </source>
</evidence>
<organism evidence="8 9">
    <name type="scientific">Ziziphus jujuba</name>
    <name type="common">Chinese jujube</name>
    <name type="synonym">Ziziphus sativa</name>
    <dbReference type="NCBI Taxonomy" id="326968"/>
    <lineage>
        <taxon>Eukaryota</taxon>
        <taxon>Viridiplantae</taxon>
        <taxon>Streptophyta</taxon>
        <taxon>Embryophyta</taxon>
        <taxon>Tracheophyta</taxon>
        <taxon>Spermatophyta</taxon>
        <taxon>Magnoliopsida</taxon>
        <taxon>eudicotyledons</taxon>
        <taxon>Gunneridae</taxon>
        <taxon>Pentapetalae</taxon>
        <taxon>rosids</taxon>
        <taxon>fabids</taxon>
        <taxon>Rosales</taxon>
        <taxon>Rhamnaceae</taxon>
        <taxon>Paliureae</taxon>
        <taxon>Ziziphus</taxon>
    </lineage>
</organism>
<evidence type="ECO:0000256" key="5">
    <source>
        <dbReference type="ARBA" id="ARBA00023136"/>
    </source>
</evidence>
<evidence type="ECO:0000256" key="6">
    <source>
        <dbReference type="RuleBase" id="RU363077"/>
    </source>
</evidence>
<comment type="subcellular location">
    <subcellularLocation>
        <location evidence="1 6">Membrane</location>
        <topology evidence="1 6">Multi-pass membrane protein</topology>
    </subcellularLocation>
</comment>
<feature type="transmembrane region" description="Helical" evidence="6">
    <location>
        <begin position="242"/>
        <end position="262"/>
    </location>
</feature>
<dbReference type="InterPro" id="IPR000620">
    <property type="entry name" value="EamA_dom"/>
</dbReference>
<feature type="transmembrane region" description="Helical" evidence="6">
    <location>
        <begin position="133"/>
        <end position="151"/>
    </location>
</feature>
<dbReference type="Pfam" id="PF00892">
    <property type="entry name" value="EamA"/>
    <property type="match status" value="1"/>
</dbReference>
<dbReference type="InterPro" id="IPR037185">
    <property type="entry name" value="EmrE-like"/>
</dbReference>
<feature type="domain" description="EamA" evidence="7">
    <location>
        <begin position="23"/>
        <end position="148"/>
    </location>
</feature>
<feature type="transmembrane region" description="Helical" evidence="6">
    <location>
        <begin position="274"/>
        <end position="295"/>
    </location>
</feature>
<reference evidence="9" key="1">
    <citation type="submission" date="2025-08" db="UniProtKB">
        <authorList>
            <consortium name="RefSeq"/>
        </authorList>
    </citation>
    <scope>IDENTIFICATION</scope>
    <source>
        <tissue evidence="9">Seedling</tissue>
    </source>
</reference>
<sequence>MGLWMSDVVPFAAMVIVECVNVGISTISKAAMNGGLNNFVLVVYSDALGTLLLFPFFIFNRNKRLPITFRQLCKFFFLGLIGVWGEILHPLGVKYSSPTLSSAMGNLSQIFTFLLAIIFRMEKLDLTSSSCQAKSLGTIVSVLGALTVTLYKGPGLFALSPSNSPHQRRLLSQQLEWAIGGGLLAITFLISAIWNIAQTAIVKAFPDELTVIFFYNLFVTIQSMIFTLAVESNPAAWKLKSGIDVTAVLCSGIFGSVIRLGVHTWCLHKKGPVYVVMFRPLGILFAVIMGIIFLGETLHLGRNSLCYLQLVGRDIYGFWSSER</sequence>
<accession>A0ABM4A7P0</accession>
<evidence type="ECO:0000313" key="8">
    <source>
        <dbReference type="Proteomes" id="UP001652623"/>
    </source>
</evidence>
<evidence type="ECO:0000313" key="9">
    <source>
        <dbReference type="RefSeq" id="XP_060672749.1"/>
    </source>
</evidence>
<feature type="transmembrane region" description="Helical" evidence="6">
    <location>
        <begin position="209"/>
        <end position="230"/>
    </location>
</feature>
<keyword evidence="4 6" id="KW-1133">Transmembrane helix</keyword>
<dbReference type="RefSeq" id="XP_060672749.1">
    <property type="nucleotide sequence ID" value="XM_060816766.1"/>
</dbReference>